<protein>
    <recommendedName>
        <fullName evidence="6">Ankyrin repeat protein</fullName>
    </recommendedName>
</protein>
<accession>A0A9P0CPT4</accession>
<dbReference type="SUPFAM" id="SSF48403">
    <property type="entry name" value="Ankyrin repeat"/>
    <property type="match status" value="1"/>
</dbReference>
<name>A0A9P0CPT4_9CUCU</name>
<dbReference type="PANTHER" id="PTHR24124:SF14">
    <property type="entry name" value="CHROMOSOME UNDETERMINED SCAFFOLD_25, WHOLE GENOME SHOTGUN SEQUENCE"/>
    <property type="match status" value="1"/>
</dbReference>
<dbReference type="InterPro" id="IPR002110">
    <property type="entry name" value="Ankyrin_rpt"/>
</dbReference>
<evidence type="ECO:0000313" key="5">
    <source>
        <dbReference type="Proteomes" id="UP001153636"/>
    </source>
</evidence>
<dbReference type="Gene3D" id="1.25.40.20">
    <property type="entry name" value="Ankyrin repeat-containing domain"/>
    <property type="match status" value="1"/>
</dbReference>
<dbReference type="GO" id="GO:0010468">
    <property type="term" value="P:regulation of gene expression"/>
    <property type="evidence" value="ECO:0007669"/>
    <property type="project" value="TreeGrafter"/>
</dbReference>
<dbReference type="GO" id="GO:0005634">
    <property type="term" value="C:nucleus"/>
    <property type="evidence" value="ECO:0007669"/>
    <property type="project" value="TreeGrafter"/>
</dbReference>
<keyword evidence="1" id="KW-0677">Repeat</keyword>
<dbReference type="OrthoDB" id="6431538at2759"/>
<dbReference type="PANTHER" id="PTHR24124">
    <property type="entry name" value="ANKYRIN REPEAT FAMILY A"/>
    <property type="match status" value="1"/>
</dbReference>
<organism evidence="4 5">
    <name type="scientific">Psylliodes chrysocephalus</name>
    <dbReference type="NCBI Taxonomy" id="3402493"/>
    <lineage>
        <taxon>Eukaryota</taxon>
        <taxon>Metazoa</taxon>
        <taxon>Ecdysozoa</taxon>
        <taxon>Arthropoda</taxon>
        <taxon>Hexapoda</taxon>
        <taxon>Insecta</taxon>
        <taxon>Pterygota</taxon>
        <taxon>Neoptera</taxon>
        <taxon>Endopterygota</taxon>
        <taxon>Coleoptera</taxon>
        <taxon>Polyphaga</taxon>
        <taxon>Cucujiformia</taxon>
        <taxon>Chrysomeloidea</taxon>
        <taxon>Chrysomelidae</taxon>
        <taxon>Galerucinae</taxon>
        <taxon>Alticini</taxon>
        <taxon>Psylliodes</taxon>
    </lineage>
</organism>
<dbReference type="EMBL" id="OV651827">
    <property type="protein sequence ID" value="CAH1103690.1"/>
    <property type="molecule type" value="Genomic_DNA"/>
</dbReference>
<keyword evidence="2 3" id="KW-0040">ANK repeat</keyword>
<feature type="repeat" description="ANK" evidence="3">
    <location>
        <begin position="66"/>
        <end position="98"/>
    </location>
</feature>
<dbReference type="InterPro" id="IPR036770">
    <property type="entry name" value="Ankyrin_rpt-contain_sf"/>
</dbReference>
<dbReference type="PROSITE" id="PS50297">
    <property type="entry name" value="ANK_REP_REGION"/>
    <property type="match status" value="1"/>
</dbReference>
<reference evidence="4" key="1">
    <citation type="submission" date="2022-01" db="EMBL/GenBank/DDBJ databases">
        <authorList>
            <person name="King R."/>
        </authorList>
    </citation>
    <scope>NUCLEOTIDE SEQUENCE</scope>
</reference>
<dbReference type="AlphaFoldDB" id="A0A9P0CPT4"/>
<gene>
    <name evidence="4" type="ORF">PSYICH_LOCUS4907</name>
</gene>
<evidence type="ECO:0000256" key="3">
    <source>
        <dbReference type="PROSITE-ProRule" id="PRU00023"/>
    </source>
</evidence>
<keyword evidence="5" id="KW-1185">Reference proteome</keyword>
<evidence type="ECO:0000256" key="2">
    <source>
        <dbReference type="ARBA" id="ARBA00023043"/>
    </source>
</evidence>
<dbReference type="PROSITE" id="PS50088">
    <property type="entry name" value="ANK_REPEAT"/>
    <property type="match status" value="1"/>
</dbReference>
<dbReference type="Proteomes" id="UP001153636">
    <property type="component" value="Chromosome 15"/>
</dbReference>
<evidence type="ECO:0000256" key="1">
    <source>
        <dbReference type="ARBA" id="ARBA00022737"/>
    </source>
</evidence>
<evidence type="ECO:0008006" key="6">
    <source>
        <dbReference type="Google" id="ProtNLM"/>
    </source>
</evidence>
<proteinExistence type="predicted"/>
<evidence type="ECO:0000313" key="4">
    <source>
        <dbReference type="EMBL" id="CAH1103690.1"/>
    </source>
</evidence>
<dbReference type="SMART" id="SM00248">
    <property type="entry name" value="ANK"/>
    <property type="match status" value="4"/>
</dbReference>
<sequence length="429" mass="49451">MPLENLLFSAIVNNNLSRVKTLLNQEIDVNIRNTVKKTPLHISVLNPDIAKLLIEKGADINAINKDGDTPLHTAVDLAEIETVCMLLHYNADPNVPNKDNETPFMKALMSGFAELQEALLDYVDDFKVDNNTEENLVAVALKYGSRYVQEIVLRGGNVDQKAIENFNFSDNNIDLFKFIWLRIPNSEIDEDTFGIKLIQKLCRGSATRNFGKYIDFLVENANGYIIETIASNLSNMPLRYFFSRCRRTRCLNQLTKFICLLLQYNFECTVRNKIDIFEIFGYCQLFEILLHFGLEDDVDKCMLCDLKCSSILPTYICFINTDIKTICDCKKNNPNLKSLINIMTYWAYPNLNKLLTKTILFPKFSNIYPNLPGFPSLVELARDKARQYIVSKFNMSKSSQYYTYLHCLNVPTTCKEILTFNRQIYKIHI</sequence>
<dbReference type="Pfam" id="PF12796">
    <property type="entry name" value="Ank_2"/>
    <property type="match status" value="1"/>
</dbReference>